<dbReference type="PROSITE" id="PS50005">
    <property type="entry name" value="TPR"/>
    <property type="match status" value="5"/>
</dbReference>
<feature type="repeat" description="TPR" evidence="3">
    <location>
        <begin position="38"/>
        <end position="71"/>
    </location>
</feature>
<dbReference type="PANTHER" id="PTHR44943:SF8">
    <property type="entry name" value="TPR REPEAT-CONTAINING PROTEIN MJ0263"/>
    <property type="match status" value="1"/>
</dbReference>
<feature type="repeat" description="TPR" evidence="3">
    <location>
        <begin position="106"/>
        <end position="139"/>
    </location>
</feature>
<keyword evidence="4" id="KW-0472">Membrane</keyword>
<organism evidence="5 6">
    <name type="scientific">Stenomitos frigidus AS-A4</name>
    <dbReference type="NCBI Taxonomy" id="2933935"/>
    <lineage>
        <taxon>Bacteria</taxon>
        <taxon>Bacillati</taxon>
        <taxon>Cyanobacteriota</taxon>
        <taxon>Cyanophyceae</taxon>
        <taxon>Leptolyngbyales</taxon>
        <taxon>Leptolyngbyaceae</taxon>
        <taxon>Stenomitos</taxon>
    </lineage>
</organism>
<dbReference type="Gene3D" id="1.25.40.10">
    <property type="entry name" value="Tetratricopeptide repeat domain"/>
    <property type="match status" value="2"/>
</dbReference>
<dbReference type="Proteomes" id="UP001476950">
    <property type="component" value="Unassembled WGS sequence"/>
</dbReference>
<evidence type="ECO:0000256" key="4">
    <source>
        <dbReference type="SAM" id="Phobius"/>
    </source>
</evidence>
<accession>A0ABV0KPS5</accession>
<gene>
    <name evidence="5" type="ORF">NDI38_22415</name>
</gene>
<dbReference type="InterPro" id="IPR051685">
    <property type="entry name" value="Ycf3/AcsC/BcsC/TPR_MFPF"/>
</dbReference>
<dbReference type="Pfam" id="PF13414">
    <property type="entry name" value="TPR_11"/>
    <property type="match status" value="1"/>
</dbReference>
<reference evidence="5 6" key="1">
    <citation type="submission" date="2022-04" db="EMBL/GenBank/DDBJ databases">
        <title>Positive selection, recombination, and allopatry shape intraspecific diversity of widespread and dominant cyanobacteria.</title>
        <authorList>
            <person name="Wei J."/>
            <person name="Shu W."/>
            <person name="Hu C."/>
        </authorList>
    </citation>
    <scope>NUCLEOTIDE SEQUENCE [LARGE SCALE GENOMIC DNA]</scope>
    <source>
        <strain evidence="5 6">AS-A4</strain>
    </source>
</reference>
<keyword evidence="4" id="KW-1133">Transmembrane helix</keyword>
<dbReference type="PANTHER" id="PTHR44943">
    <property type="entry name" value="CELLULOSE SYNTHASE OPERON PROTEIN C"/>
    <property type="match status" value="1"/>
</dbReference>
<keyword evidence="2 3" id="KW-0802">TPR repeat</keyword>
<name>A0ABV0KPS5_9CYAN</name>
<feature type="repeat" description="TPR" evidence="3">
    <location>
        <begin position="174"/>
        <end position="207"/>
    </location>
</feature>
<evidence type="ECO:0000313" key="5">
    <source>
        <dbReference type="EMBL" id="MEP1061190.1"/>
    </source>
</evidence>
<keyword evidence="1" id="KW-0677">Repeat</keyword>
<protein>
    <submittedName>
        <fullName evidence="5">Tetratricopeptide repeat protein</fullName>
    </submittedName>
</protein>
<sequence length="332" mass="36927">MSWHEDFSETDYQQYWHLTPEARVQLLADEQTTEGLQTLLLYQQGQQALNSGDVNTAIASFAEALTLRPGWQEVWIGHAAALLQAGEPAVAIVSCDHALELDPNAAEALSLRGKALYHLGRSEEATKSCDRALELNPDDYQTWSILSDALSDQGRYEAAVVSYDKALALKPDEPFTWGSRGAALQKLGRYEEAVASYDNLLQVEPKRHKLWHQRGLALRKMRRFDAAIANFDEALTLQPDFYPATRSKLFLLLQTGRLFRYVMGSKTLAEQAKVTNDLRNVLDSLIKTKLPTLVVIALVVLSSTHSRVTALTIAGIFLLIATIGGFITEAKR</sequence>
<feature type="transmembrane region" description="Helical" evidence="4">
    <location>
        <begin position="308"/>
        <end position="327"/>
    </location>
</feature>
<dbReference type="InterPro" id="IPR011990">
    <property type="entry name" value="TPR-like_helical_dom_sf"/>
</dbReference>
<evidence type="ECO:0000256" key="2">
    <source>
        <dbReference type="ARBA" id="ARBA00022803"/>
    </source>
</evidence>
<feature type="repeat" description="TPR" evidence="3">
    <location>
        <begin position="140"/>
        <end position="173"/>
    </location>
</feature>
<dbReference type="InterPro" id="IPR019734">
    <property type="entry name" value="TPR_rpt"/>
</dbReference>
<keyword evidence="4" id="KW-0812">Transmembrane</keyword>
<dbReference type="PROSITE" id="PS50293">
    <property type="entry name" value="TPR_REGION"/>
    <property type="match status" value="1"/>
</dbReference>
<dbReference type="SUPFAM" id="SSF48452">
    <property type="entry name" value="TPR-like"/>
    <property type="match status" value="1"/>
</dbReference>
<comment type="caution">
    <text evidence="5">The sequence shown here is derived from an EMBL/GenBank/DDBJ whole genome shotgun (WGS) entry which is preliminary data.</text>
</comment>
<keyword evidence="6" id="KW-1185">Reference proteome</keyword>
<dbReference type="EMBL" id="JAMPLM010000028">
    <property type="protein sequence ID" value="MEP1061190.1"/>
    <property type="molecule type" value="Genomic_DNA"/>
</dbReference>
<proteinExistence type="predicted"/>
<dbReference type="SMART" id="SM00028">
    <property type="entry name" value="TPR"/>
    <property type="match status" value="6"/>
</dbReference>
<dbReference type="RefSeq" id="WP_190448433.1">
    <property type="nucleotide sequence ID" value="NZ_JAMPLM010000028.1"/>
</dbReference>
<evidence type="ECO:0000313" key="6">
    <source>
        <dbReference type="Proteomes" id="UP001476950"/>
    </source>
</evidence>
<feature type="repeat" description="TPR" evidence="3">
    <location>
        <begin position="208"/>
        <end position="241"/>
    </location>
</feature>
<dbReference type="Pfam" id="PF00515">
    <property type="entry name" value="TPR_1"/>
    <property type="match status" value="2"/>
</dbReference>
<evidence type="ECO:0000256" key="1">
    <source>
        <dbReference type="ARBA" id="ARBA00022737"/>
    </source>
</evidence>
<evidence type="ECO:0000256" key="3">
    <source>
        <dbReference type="PROSITE-ProRule" id="PRU00339"/>
    </source>
</evidence>